<dbReference type="Pfam" id="PF05239">
    <property type="entry name" value="PRC"/>
    <property type="match status" value="2"/>
</dbReference>
<dbReference type="Proteomes" id="UP001155840">
    <property type="component" value="Unassembled WGS sequence"/>
</dbReference>
<dbReference type="PANTHER" id="PTHR36505">
    <property type="entry name" value="BLR1072 PROTEIN"/>
    <property type="match status" value="1"/>
</dbReference>
<comment type="caution">
    <text evidence="4">The sequence shown here is derived from an EMBL/GenBank/DDBJ whole genome shotgun (WGS) entry which is preliminary data.</text>
</comment>
<dbReference type="Gene3D" id="2.30.30.240">
    <property type="entry name" value="PRC-barrel domain"/>
    <property type="match status" value="2"/>
</dbReference>
<keyword evidence="5" id="KW-1185">Reference proteome</keyword>
<evidence type="ECO:0000313" key="4">
    <source>
        <dbReference type="EMBL" id="NHT74235.1"/>
    </source>
</evidence>
<dbReference type="SUPFAM" id="SSF50346">
    <property type="entry name" value="PRC-barrel domain"/>
    <property type="match status" value="2"/>
</dbReference>
<feature type="domain" description="PRC-barrel" evidence="3">
    <location>
        <begin position="47"/>
        <end position="123"/>
    </location>
</feature>
<dbReference type="PANTHER" id="PTHR36505:SF1">
    <property type="entry name" value="BLR1072 PROTEIN"/>
    <property type="match status" value="1"/>
</dbReference>
<dbReference type="AlphaFoldDB" id="A0AA43ZBZ1"/>
<dbReference type="InterPro" id="IPR011033">
    <property type="entry name" value="PRC_barrel-like_sf"/>
</dbReference>
<feature type="compositionally biased region" description="Low complexity" evidence="1">
    <location>
        <begin position="150"/>
        <end position="164"/>
    </location>
</feature>
<feature type="domain" description="PRC-barrel" evidence="3">
    <location>
        <begin position="222"/>
        <end position="277"/>
    </location>
</feature>
<feature type="region of interest" description="Disordered" evidence="1">
    <location>
        <begin position="150"/>
        <end position="198"/>
    </location>
</feature>
<accession>A0AA43ZBZ1</accession>
<dbReference type="InterPro" id="IPR027275">
    <property type="entry name" value="PRC-brl_dom"/>
</dbReference>
<proteinExistence type="predicted"/>
<protein>
    <submittedName>
        <fullName evidence="4">PRC-barrel domain containing protein</fullName>
    </submittedName>
</protein>
<dbReference type="RefSeq" id="WP_167125953.1">
    <property type="nucleotide sequence ID" value="NZ_JAANCM010000001.1"/>
</dbReference>
<evidence type="ECO:0000256" key="2">
    <source>
        <dbReference type="SAM" id="SignalP"/>
    </source>
</evidence>
<gene>
    <name evidence="4" type="ORF">G8E10_00535</name>
</gene>
<feature type="chain" id="PRO_5041378674" evidence="2">
    <location>
        <begin position="22"/>
        <end position="325"/>
    </location>
</feature>
<name>A0AA43ZBZ1_9HYPH</name>
<organism evidence="4 5">
    <name type="scientific">Ferranicluibacter rubi</name>
    <dbReference type="NCBI Taxonomy" id="2715133"/>
    <lineage>
        <taxon>Bacteria</taxon>
        <taxon>Pseudomonadati</taxon>
        <taxon>Pseudomonadota</taxon>
        <taxon>Alphaproteobacteria</taxon>
        <taxon>Hyphomicrobiales</taxon>
        <taxon>Rhizobiaceae</taxon>
        <taxon>Ferranicluibacter</taxon>
    </lineage>
</organism>
<reference evidence="4" key="1">
    <citation type="submission" date="2020-03" db="EMBL/GenBank/DDBJ databases">
        <title>Ferranicluibacter endophyticum gen. nov., sp. nov., a new genus isolated from Rubus ulmifolius Schott. stem.</title>
        <authorList>
            <person name="Roca-Couso R."/>
            <person name="Flores-Felix J.D."/>
            <person name="Igual J.M."/>
            <person name="Rivas R."/>
        </authorList>
    </citation>
    <scope>NUCLEOTIDE SEQUENCE</scope>
    <source>
        <strain evidence="4">CRRU44</strain>
    </source>
</reference>
<evidence type="ECO:0000313" key="5">
    <source>
        <dbReference type="Proteomes" id="UP001155840"/>
    </source>
</evidence>
<feature type="signal peptide" evidence="2">
    <location>
        <begin position="1"/>
        <end position="21"/>
    </location>
</feature>
<evidence type="ECO:0000256" key="1">
    <source>
        <dbReference type="SAM" id="MobiDB-lite"/>
    </source>
</evidence>
<keyword evidence="2" id="KW-0732">Signal</keyword>
<sequence>MLKTLLASTVLAAALAGTALAQQTPAAPATAPAASAPAASPSAAAGDDMLASNVIGKTVYTGVDEEGEAIGEVKDVVINAAGATEALVVGVGGFLGIGEKDVAVNFDRASWSERDGAKILVVSMTKQDLEAAPAFQRKAVMDGAVTKDTAATTPAASTDTAAKPLATPENTEVPLDAAGAEPTVPQTGTTPEMTDPDLAPDAAITATVEPTDELKPVDAAMLSADKLIGTPVKVADDTKIGEVGDVILAKDGKLEAYIIDVGGFLGIAQKPVAMSAANIQVMADAKGAMTIYSPYTKEQLETQPAYDAAAYKANPGSIVLANPKP</sequence>
<dbReference type="EMBL" id="JAANCM010000001">
    <property type="protein sequence ID" value="NHT74235.1"/>
    <property type="molecule type" value="Genomic_DNA"/>
</dbReference>
<evidence type="ECO:0000259" key="3">
    <source>
        <dbReference type="Pfam" id="PF05239"/>
    </source>
</evidence>